<dbReference type="AlphaFoldDB" id="A0A4Y6U893"/>
<evidence type="ECO:0000313" key="2">
    <source>
        <dbReference type="Proteomes" id="UP000318709"/>
    </source>
</evidence>
<dbReference type="EMBL" id="CP038231">
    <property type="protein sequence ID" value="QDH13200.1"/>
    <property type="molecule type" value="Genomic_DNA"/>
</dbReference>
<proteinExistence type="predicted"/>
<name>A0A4Y6U893_9PROT</name>
<dbReference type="RefSeq" id="WP_141442862.1">
    <property type="nucleotide sequence ID" value="NZ_CP038231.1"/>
</dbReference>
<protein>
    <recommendedName>
        <fullName evidence="3">Lipoprotein</fullName>
    </recommendedName>
</protein>
<dbReference type="PROSITE" id="PS51257">
    <property type="entry name" value="PROKAR_LIPOPROTEIN"/>
    <property type="match status" value="1"/>
</dbReference>
<organism evidence="1 2">
    <name type="scientific">Formicincola oecophyllae</name>
    <dbReference type="NCBI Taxonomy" id="2558361"/>
    <lineage>
        <taxon>Bacteria</taxon>
        <taxon>Pseudomonadati</taxon>
        <taxon>Pseudomonadota</taxon>
        <taxon>Alphaproteobacteria</taxon>
        <taxon>Acetobacterales</taxon>
        <taxon>Acetobacteraceae</taxon>
        <taxon>Formicincola</taxon>
    </lineage>
</organism>
<gene>
    <name evidence="1" type="ORF">E3E12_02175</name>
</gene>
<dbReference type="Proteomes" id="UP000318709">
    <property type="component" value="Chromosome"/>
</dbReference>
<evidence type="ECO:0008006" key="3">
    <source>
        <dbReference type="Google" id="ProtNLM"/>
    </source>
</evidence>
<accession>A0A4Y6U893</accession>
<evidence type="ECO:0000313" key="1">
    <source>
        <dbReference type="EMBL" id="QDH13200.1"/>
    </source>
</evidence>
<sequence length="164" mass="17510">MPPNPRHFAARPSRVRKALWKFTPLVAAMLVGCAQKPHLPPQAAANPMAGVSTYYGAGDQSCAAWNKVAAQPALNQFYEAWVVGEVTGQENICRLVHGMTSPPCLGSRLANTGLVVTMAHALCLRQPQARIGFAAATTWAALARHQPLPAPQTQRPTGQQGVQP</sequence>
<keyword evidence="2" id="KW-1185">Reference proteome</keyword>
<reference evidence="1 2" key="1">
    <citation type="submission" date="2019-03" db="EMBL/GenBank/DDBJ databases">
        <title>The complete genome sequence of Swingsia_sp. F3b2 LMG30590(T).</title>
        <authorList>
            <person name="Chua K.-O."/>
            <person name="Chan K.-G."/>
            <person name="See-Too W.-S."/>
        </authorList>
    </citation>
    <scope>NUCLEOTIDE SEQUENCE [LARGE SCALE GENOMIC DNA]</scope>
    <source>
        <strain evidence="1 2">F3b2</strain>
    </source>
</reference>
<dbReference type="OrthoDB" id="7288426at2"/>
<dbReference type="KEGG" id="swf:E3E12_02175"/>